<dbReference type="Proteomes" id="UP001596504">
    <property type="component" value="Unassembled WGS sequence"/>
</dbReference>
<evidence type="ECO:0000313" key="4">
    <source>
        <dbReference type="Proteomes" id="UP001596504"/>
    </source>
</evidence>
<keyword evidence="2" id="KW-0472">Membrane</keyword>
<evidence type="ECO:0000313" key="3">
    <source>
        <dbReference type="EMBL" id="MFC7343053.1"/>
    </source>
</evidence>
<keyword evidence="2" id="KW-1133">Transmembrane helix</keyword>
<protein>
    <submittedName>
        <fullName evidence="3">Uncharacterized protein</fullName>
    </submittedName>
</protein>
<feature type="compositionally biased region" description="Low complexity" evidence="1">
    <location>
        <begin position="380"/>
        <end position="398"/>
    </location>
</feature>
<comment type="caution">
    <text evidence="3">The sequence shown here is derived from an EMBL/GenBank/DDBJ whole genome shotgun (WGS) entry which is preliminary data.</text>
</comment>
<reference evidence="4" key="1">
    <citation type="journal article" date="2019" name="Int. J. Syst. Evol. Microbiol.">
        <title>The Global Catalogue of Microorganisms (GCM) 10K type strain sequencing project: providing services to taxonomists for standard genome sequencing and annotation.</title>
        <authorList>
            <consortium name="The Broad Institute Genomics Platform"/>
            <consortium name="The Broad Institute Genome Sequencing Center for Infectious Disease"/>
            <person name="Wu L."/>
            <person name="Ma J."/>
        </authorList>
    </citation>
    <scope>NUCLEOTIDE SEQUENCE [LARGE SCALE GENOMIC DNA]</scope>
    <source>
        <strain evidence="4">WLHS5</strain>
    </source>
</reference>
<feature type="compositionally biased region" description="Basic and acidic residues" evidence="1">
    <location>
        <begin position="348"/>
        <end position="359"/>
    </location>
</feature>
<accession>A0ABW2LKS5</accession>
<gene>
    <name evidence="3" type="ORF">ACFQRI_16740</name>
</gene>
<organism evidence="3 4">
    <name type="scientific">Saccharopolyspora griseoalba</name>
    <dbReference type="NCBI Taxonomy" id="1431848"/>
    <lineage>
        <taxon>Bacteria</taxon>
        <taxon>Bacillati</taxon>
        <taxon>Actinomycetota</taxon>
        <taxon>Actinomycetes</taxon>
        <taxon>Pseudonocardiales</taxon>
        <taxon>Pseudonocardiaceae</taxon>
        <taxon>Saccharopolyspora</taxon>
    </lineage>
</organism>
<feature type="region of interest" description="Disordered" evidence="1">
    <location>
        <begin position="348"/>
        <end position="420"/>
    </location>
</feature>
<feature type="transmembrane region" description="Helical" evidence="2">
    <location>
        <begin position="12"/>
        <end position="28"/>
    </location>
</feature>
<keyword evidence="2" id="KW-0812">Transmembrane</keyword>
<sequence>MLTTDQKTQIRVLSVMLAVACAVLGLVYGWPLWLWIALVVVLLLAPSLIAYGVVEWNLRKRQPNPQVQEEWEPPWEEPVPAAPEPARYSVDSVLVRSAHEDYRFSFSCTVLWRSMPNAPGLPHPNPGVLGADLIVAEATKLAASVEPGDASSARYRMMNALGMPRKDPSGRVEVWADDIELALSEDDTKRLARLAKVRKDEEVWDYERRYELNVRNYLRGDVLSDEANAVVWWLAGPRTDEKQRVDEAVAKLENLRLLARAANTTESGGVWELAAGNATSAGVVPAPQEMYVPAWSNGQGEAVPESSLSDSAAGVIRVVADGPEQAMFARQMADLLDAQGRSDVAQEMRDRFDAPHSQESDAPVNGTLAISGRASGPDLGDTAPGTTGAEGESAAAEEISVDGEETRTSAEETEEARGPE</sequence>
<feature type="transmembrane region" description="Helical" evidence="2">
    <location>
        <begin position="34"/>
        <end position="54"/>
    </location>
</feature>
<proteinExistence type="predicted"/>
<keyword evidence="4" id="KW-1185">Reference proteome</keyword>
<dbReference type="RefSeq" id="WP_380669575.1">
    <property type="nucleotide sequence ID" value="NZ_JBHTCJ010000008.1"/>
</dbReference>
<name>A0ABW2LKS5_9PSEU</name>
<evidence type="ECO:0000256" key="1">
    <source>
        <dbReference type="SAM" id="MobiDB-lite"/>
    </source>
</evidence>
<feature type="compositionally biased region" description="Basic and acidic residues" evidence="1">
    <location>
        <begin position="404"/>
        <end position="420"/>
    </location>
</feature>
<dbReference type="EMBL" id="JBHTCJ010000008">
    <property type="protein sequence ID" value="MFC7343053.1"/>
    <property type="molecule type" value="Genomic_DNA"/>
</dbReference>
<evidence type="ECO:0000256" key="2">
    <source>
        <dbReference type="SAM" id="Phobius"/>
    </source>
</evidence>